<protein>
    <recommendedName>
        <fullName evidence="6">FAD-binding PCMH-type domain-containing protein</fullName>
    </recommendedName>
</protein>
<dbReference type="InterPro" id="IPR050416">
    <property type="entry name" value="FAD-linked_Oxidoreductase"/>
</dbReference>
<dbReference type="SUPFAM" id="SSF56176">
    <property type="entry name" value="FAD-binding/transporter-associated domain-like"/>
    <property type="match status" value="1"/>
</dbReference>
<dbReference type="InterPro" id="IPR012951">
    <property type="entry name" value="BBE"/>
</dbReference>
<keyword evidence="2" id="KW-0285">Flavoprotein</keyword>
<evidence type="ECO:0000313" key="8">
    <source>
        <dbReference type="Proteomes" id="UP001610432"/>
    </source>
</evidence>
<sequence>MHASVLLGLLALAAVPGSARTLDYPFNIAARTPAAPDLTPAEIISQLGPQLSANSSIFADDDRRWANATERWQAYSRPNFVVVAEPATEADVPVIVKYANSYGIPFLAVNRGHGSTKTLGNMQNGIEISLAQLRSIQIAEDEKSALFGGGAFDGEVMDTLWEKGFVTGTGSCSCVSLMGPGLGGGHGRYQGFYGLIIDMLISLNVVLADGSTVTVNETSHPDLWWAMRGAGHNFGIVTSFEAEIHPRTVDEWFINRFIFTQDKLEAVFEVLNEQQQDGGQPQELMNYLAFSWDEEFSTTEPILDLFFHYVGSAEDAAPHLEPWEAIGPLSSTPQSLPYPEVPDATGTGLHSDMCQHGNTNMQFPFSIKEHNITATRQLWDYYVNVTTARPEFQQSIVVFQAYSLQGVQAVDPDSTAFPHRDDRIQCDVLVTYEPDDSLDEDAIAFGKQLRQHSADGHPGEEQHVYVNYAFGDEPVEQMYGYEPWRLERLRETKTKYDPDNVFRFYNSFM</sequence>
<organism evidence="7 8">
    <name type="scientific">Aspergillus lucknowensis</name>
    <dbReference type="NCBI Taxonomy" id="176173"/>
    <lineage>
        <taxon>Eukaryota</taxon>
        <taxon>Fungi</taxon>
        <taxon>Dikarya</taxon>
        <taxon>Ascomycota</taxon>
        <taxon>Pezizomycotina</taxon>
        <taxon>Eurotiomycetes</taxon>
        <taxon>Eurotiomycetidae</taxon>
        <taxon>Eurotiales</taxon>
        <taxon>Aspergillaceae</taxon>
        <taxon>Aspergillus</taxon>
        <taxon>Aspergillus subgen. Nidulantes</taxon>
    </lineage>
</organism>
<comment type="caution">
    <text evidence="7">The sequence shown here is derived from an EMBL/GenBank/DDBJ whole genome shotgun (WGS) entry which is preliminary data.</text>
</comment>
<feature type="chain" id="PRO_5045320189" description="FAD-binding PCMH-type domain-containing protein" evidence="5">
    <location>
        <begin position="22"/>
        <end position="509"/>
    </location>
</feature>
<evidence type="ECO:0000259" key="6">
    <source>
        <dbReference type="PROSITE" id="PS51387"/>
    </source>
</evidence>
<dbReference type="GeneID" id="98146219"/>
<name>A0ABR4LSH9_9EURO</name>
<proteinExistence type="inferred from homology"/>
<accession>A0ABR4LSH9</accession>
<keyword evidence="4" id="KW-0560">Oxidoreductase</keyword>
<comment type="similarity">
    <text evidence="1">Belongs to the oxygen-dependent FAD-linked oxidoreductase family.</text>
</comment>
<dbReference type="Gene3D" id="3.40.462.20">
    <property type="match status" value="1"/>
</dbReference>
<reference evidence="7 8" key="1">
    <citation type="submission" date="2024-07" db="EMBL/GenBank/DDBJ databases">
        <title>Section-level genome sequencing and comparative genomics of Aspergillus sections Usti and Cavernicolus.</title>
        <authorList>
            <consortium name="Lawrence Berkeley National Laboratory"/>
            <person name="Nybo J.L."/>
            <person name="Vesth T.C."/>
            <person name="Theobald S."/>
            <person name="Frisvad J.C."/>
            <person name="Larsen T.O."/>
            <person name="Kjaerboelling I."/>
            <person name="Rothschild-Mancinelli K."/>
            <person name="Lyhne E.K."/>
            <person name="Kogle M.E."/>
            <person name="Barry K."/>
            <person name="Clum A."/>
            <person name="Na H."/>
            <person name="Ledsgaard L."/>
            <person name="Lin J."/>
            <person name="Lipzen A."/>
            <person name="Kuo A."/>
            <person name="Riley R."/>
            <person name="Mondo S."/>
            <person name="Labutti K."/>
            <person name="Haridas S."/>
            <person name="Pangalinan J."/>
            <person name="Salamov A.A."/>
            <person name="Simmons B.A."/>
            <person name="Magnuson J.K."/>
            <person name="Chen J."/>
            <person name="Drula E."/>
            <person name="Henrissat B."/>
            <person name="Wiebenga A."/>
            <person name="Lubbers R.J."/>
            <person name="Gomes A.C."/>
            <person name="Macurrencykelacurrency M.R."/>
            <person name="Stajich J."/>
            <person name="Grigoriev I.V."/>
            <person name="Mortensen U.H."/>
            <person name="De Vries R.P."/>
            <person name="Baker S.E."/>
            <person name="Andersen M.R."/>
        </authorList>
    </citation>
    <scope>NUCLEOTIDE SEQUENCE [LARGE SCALE GENOMIC DNA]</scope>
    <source>
        <strain evidence="7 8">CBS 449.75</strain>
    </source>
</reference>
<feature type="signal peptide" evidence="5">
    <location>
        <begin position="1"/>
        <end position="21"/>
    </location>
</feature>
<dbReference type="RefSeq" id="XP_070886444.1">
    <property type="nucleotide sequence ID" value="XM_071031147.1"/>
</dbReference>
<dbReference type="Pfam" id="PF01565">
    <property type="entry name" value="FAD_binding_4"/>
    <property type="match status" value="1"/>
</dbReference>
<dbReference type="Proteomes" id="UP001610432">
    <property type="component" value="Unassembled WGS sequence"/>
</dbReference>
<evidence type="ECO:0000256" key="1">
    <source>
        <dbReference type="ARBA" id="ARBA00005466"/>
    </source>
</evidence>
<dbReference type="Gene3D" id="3.30.465.10">
    <property type="match status" value="1"/>
</dbReference>
<dbReference type="PROSITE" id="PS51387">
    <property type="entry name" value="FAD_PCMH"/>
    <property type="match status" value="1"/>
</dbReference>
<keyword evidence="5" id="KW-0732">Signal</keyword>
<gene>
    <name evidence="7" type="ORF">BJX67DRAFT_371829</name>
</gene>
<dbReference type="InterPro" id="IPR016169">
    <property type="entry name" value="FAD-bd_PCMH_sub2"/>
</dbReference>
<dbReference type="InterPro" id="IPR016166">
    <property type="entry name" value="FAD-bd_PCMH"/>
</dbReference>
<dbReference type="InterPro" id="IPR036318">
    <property type="entry name" value="FAD-bd_PCMH-like_sf"/>
</dbReference>
<keyword evidence="3" id="KW-0274">FAD</keyword>
<evidence type="ECO:0000256" key="5">
    <source>
        <dbReference type="SAM" id="SignalP"/>
    </source>
</evidence>
<dbReference type="PANTHER" id="PTHR42973">
    <property type="entry name" value="BINDING OXIDOREDUCTASE, PUTATIVE (AFU_ORTHOLOGUE AFUA_1G17690)-RELATED"/>
    <property type="match status" value="1"/>
</dbReference>
<evidence type="ECO:0000256" key="2">
    <source>
        <dbReference type="ARBA" id="ARBA00022630"/>
    </source>
</evidence>
<dbReference type="Pfam" id="PF08031">
    <property type="entry name" value="BBE"/>
    <property type="match status" value="1"/>
</dbReference>
<dbReference type="InterPro" id="IPR006094">
    <property type="entry name" value="Oxid_FAD_bind_N"/>
</dbReference>
<dbReference type="PANTHER" id="PTHR42973:SF8">
    <property type="entry name" value="FAD-BINDING PCMH-TYPE DOMAIN-CONTAINING PROTEIN"/>
    <property type="match status" value="1"/>
</dbReference>
<evidence type="ECO:0000256" key="3">
    <source>
        <dbReference type="ARBA" id="ARBA00022827"/>
    </source>
</evidence>
<keyword evidence="8" id="KW-1185">Reference proteome</keyword>
<evidence type="ECO:0000256" key="4">
    <source>
        <dbReference type="ARBA" id="ARBA00023002"/>
    </source>
</evidence>
<feature type="domain" description="FAD-binding PCMH-type" evidence="6">
    <location>
        <begin position="75"/>
        <end position="247"/>
    </location>
</feature>
<dbReference type="EMBL" id="JBFXLQ010000018">
    <property type="protein sequence ID" value="KAL2867465.1"/>
    <property type="molecule type" value="Genomic_DNA"/>
</dbReference>
<evidence type="ECO:0000313" key="7">
    <source>
        <dbReference type="EMBL" id="KAL2867465.1"/>
    </source>
</evidence>